<dbReference type="CDD" id="cd21159">
    <property type="entry name" value="XendoU"/>
    <property type="match status" value="1"/>
</dbReference>
<keyword evidence="6 11" id="KW-0255">Endonuclease</keyword>
<evidence type="ECO:0000256" key="3">
    <source>
        <dbReference type="ARBA" id="ARBA00011245"/>
    </source>
</evidence>
<accession>A0A6A0GY27</accession>
<reference evidence="13" key="3">
    <citation type="submission" date="2019-06" db="EMBL/GenBank/DDBJ databases">
        <authorList>
            <person name="Poynton C."/>
            <person name="Hasenbein S."/>
            <person name="Benoit J.B."/>
            <person name="Sepulveda M.S."/>
            <person name="Poelchau M.F."/>
            <person name="Murali S.C."/>
            <person name="Chen S."/>
            <person name="Glastad K.M."/>
            <person name="Werren J.H."/>
            <person name="Vineis J.H."/>
            <person name="Bowen J.L."/>
            <person name="Friedrich M."/>
            <person name="Jones J."/>
            <person name="Robertson H.M."/>
            <person name="Feyereisen R."/>
            <person name="Mechler-Hickson A."/>
            <person name="Mathers N."/>
            <person name="Lee C.E."/>
            <person name="Colbourne J.K."/>
            <person name="Biales A."/>
            <person name="Johnston J.S."/>
            <person name="Wellborn G.A."/>
            <person name="Rosendale A.J."/>
            <person name="Cridge A.G."/>
            <person name="Munoz-Torres M.C."/>
            <person name="Bain P.A."/>
            <person name="Manny A.R."/>
            <person name="Major K.M."/>
            <person name="Lambert F.N."/>
            <person name="Vulpe C.D."/>
            <person name="Tuck P."/>
            <person name="Blalock B.J."/>
            <person name="Lin Y.-Y."/>
            <person name="Smith M.E."/>
            <person name="Ochoa-Acuna H."/>
            <person name="Chen M.-J.M."/>
            <person name="Childers C.P."/>
            <person name="Qu J."/>
            <person name="Dugan S."/>
            <person name="Lee S.L."/>
            <person name="Chao H."/>
            <person name="Dinh H."/>
            <person name="Han Y."/>
            <person name="Doddapaneni H."/>
            <person name="Worley K.C."/>
            <person name="Muzny D.M."/>
            <person name="Gibbs R.A."/>
            <person name="Richards S."/>
        </authorList>
    </citation>
    <scope>NUCLEOTIDE SEQUENCE</scope>
    <source>
        <strain evidence="13">HAZT.00-mixed</strain>
        <tissue evidence="13">Whole organism</tissue>
    </source>
</reference>
<comment type="subunit">
    <text evidence="3 11">Monomer.</text>
</comment>
<dbReference type="PANTHER" id="PTHR12439">
    <property type="entry name" value="PLACENTAL PROTEIN 11-RELATED"/>
    <property type="match status" value="1"/>
</dbReference>
<comment type="cofactor">
    <cofactor evidence="1 11">
        <name>Mn(2+)</name>
        <dbReference type="ChEBI" id="CHEBI:29035"/>
    </cofactor>
</comment>
<dbReference type="PANTHER" id="PTHR12439:SF42">
    <property type="entry name" value="ENDORIBONUCLEASE-RELATED"/>
    <property type="match status" value="1"/>
</dbReference>
<dbReference type="SUPFAM" id="SSF142877">
    <property type="entry name" value="EndoU-like"/>
    <property type="match status" value="1"/>
</dbReference>
<dbReference type="OrthoDB" id="430326at2759"/>
<dbReference type="InterPro" id="IPR018998">
    <property type="entry name" value="EndoU_C"/>
</dbReference>
<sequence>MQRIATQSRQKTVSFVSDGDIRQLTEELADLDVNNVAKFITVNIQRRTTMHDRDDVSALPLFNYVASDAFKPETIRRFEALTDNYFLEVTEEEDAVLEEQAEVTAFLDAVVNTSVMEALERFLVDRDLINGTLRSNLERIWFTVYSRYGTVLGTSGFEHVFIGELDAGTVGGFHNWIVFYREEQNGRVDYQGNIHLANLSSS</sequence>
<keyword evidence="7 11" id="KW-0378">Hydrolase</keyword>
<feature type="domain" description="EndoU" evidence="12">
    <location>
        <begin position="17"/>
        <end position="202"/>
    </location>
</feature>
<proteinExistence type="inferred from homology"/>
<reference evidence="13" key="2">
    <citation type="journal article" date="2018" name="Environ. Sci. Technol.">
        <title>The Toxicogenome of Hyalella azteca: A Model for Sediment Ecotoxicology and Evolutionary Toxicology.</title>
        <authorList>
            <person name="Poynton H.C."/>
            <person name="Hasenbein S."/>
            <person name="Benoit J.B."/>
            <person name="Sepulveda M.S."/>
            <person name="Poelchau M.F."/>
            <person name="Hughes D.S.T."/>
            <person name="Murali S.C."/>
            <person name="Chen S."/>
            <person name="Glastad K.M."/>
            <person name="Goodisman M.A.D."/>
            <person name="Werren J.H."/>
            <person name="Vineis J.H."/>
            <person name="Bowen J.L."/>
            <person name="Friedrich M."/>
            <person name="Jones J."/>
            <person name="Robertson H.M."/>
            <person name="Feyereisen R."/>
            <person name="Mechler-Hickson A."/>
            <person name="Mathers N."/>
            <person name="Lee C.E."/>
            <person name="Colbourne J.K."/>
            <person name="Biales A."/>
            <person name="Johnston J.S."/>
            <person name="Wellborn G.A."/>
            <person name="Rosendale A.J."/>
            <person name="Cridge A.G."/>
            <person name="Munoz-Torres M.C."/>
            <person name="Bain P.A."/>
            <person name="Manny A.R."/>
            <person name="Major K.M."/>
            <person name="Lambert F.N."/>
            <person name="Vulpe C.D."/>
            <person name="Tuck P."/>
            <person name="Blalock B.J."/>
            <person name="Lin Y.Y."/>
            <person name="Smith M.E."/>
            <person name="Ochoa-Acuna H."/>
            <person name="Chen M.M."/>
            <person name="Childers C.P."/>
            <person name="Qu J."/>
            <person name="Dugan S."/>
            <person name="Lee S.L."/>
            <person name="Chao H."/>
            <person name="Dinh H."/>
            <person name="Han Y."/>
            <person name="Doddapaneni H."/>
            <person name="Worley K.C."/>
            <person name="Muzny D.M."/>
            <person name="Gibbs R.A."/>
            <person name="Richards S."/>
        </authorList>
    </citation>
    <scope>NUCLEOTIDE SEQUENCE</scope>
    <source>
        <strain evidence="13">HAZT.00-mixed</strain>
        <tissue evidence="13">Whole organism</tissue>
    </source>
</reference>
<dbReference type="Proteomes" id="UP000711488">
    <property type="component" value="Unassembled WGS sequence"/>
</dbReference>
<evidence type="ECO:0000256" key="10">
    <source>
        <dbReference type="ARBA" id="ARBA00023239"/>
    </source>
</evidence>
<evidence type="ECO:0000256" key="4">
    <source>
        <dbReference type="ARBA" id="ARBA00022722"/>
    </source>
</evidence>
<dbReference type="EMBL" id="JQDR03011717">
    <property type="protein sequence ID" value="KAA0192334.1"/>
    <property type="molecule type" value="Genomic_DNA"/>
</dbReference>
<dbReference type="InterPro" id="IPR037227">
    <property type="entry name" value="EndoU-like"/>
</dbReference>
<keyword evidence="5 11" id="KW-0479">Metal-binding</keyword>
<dbReference type="GO" id="GO:0003723">
    <property type="term" value="F:RNA binding"/>
    <property type="evidence" value="ECO:0007669"/>
    <property type="project" value="UniProtKB-UniRule"/>
</dbReference>
<dbReference type="AlphaFoldDB" id="A0A6A0GY27"/>
<keyword evidence="10" id="KW-0456">Lyase</keyword>
<keyword evidence="9 11" id="KW-0464">Manganese</keyword>
<dbReference type="GO" id="GO:0004521">
    <property type="term" value="F:RNA endonuclease activity"/>
    <property type="evidence" value="ECO:0007669"/>
    <property type="project" value="UniProtKB-UniRule"/>
</dbReference>
<evidence type="ECO:0000313" key="13">
    <source>
        <dbReference type="EMBL" id="KAA0192334.1"/>
    </source>
</evidence>
<protein>
    <recommendedName>
        <fullName evidence="12">EndoU domain-containing protein</fullName>
    </recommendedName>
</protein>
<dbReference type="InterPro" id="IPR039787">
    <property type="entry name" value="ENDOU"/>
</dbReference>
<keyword evidence="4 11" id="KW-0540">Nuclease</keyword>
<dbReference type="PROSITE" id="PS51959">
    <property type="entry name" value="ENDOU"/>
    <property type="match status" value="1"/>
</dbReference>
<dbReference type="GO" id="GO:0016829">
    <property type="term" value="F:lyase activity"/>
    <property type="evidence" value="ECO:0007669"/>
    <property type="project" value="UniProtKB-KW"/>
</dbReference>
<feature type="non-terminal residue" evidence="13">
    <location>
        <position position="202"/>
    </location>
</feature>
<evidence type="ECO:0000259" key="12">
    <source>
        <dbReference type="PROSITE" id="PS51959"/>
    </source>
</evidence>
<evidence type="ECO:0000256" key="1">
    <source>
        <dbReference type="ARBA" id="ARBA00001936"/>
    </source>
</evidence>
<keyword evidence="8 11" id="KW-0694">RNA-binding</keyword>
<dbReference type="GO" id="GO:0046872">
    <property type="term" value="F:metal ion binding"/>
    <property type="evidence" value="ECO:0007669"/>
    <property type="project" value="UniProtKB-UniRule"/>
</dbReference>
<dbReference type="Pfam" id="PF09412">
    <property type="entry name" value="XendoU"/>
    <property type="match status" value="1"/>
</dbReference>
<comment type="caution">
    <text evidence="13">The sequence shown here is derived from an EMBL/GenBank/DDBJ whole genome shotgun (WGS) entry which is preliminary data.</text>
</comment>
<gene>
    <name evidence="13" type="ORF">HAZT_HAZT001445</name>
</gene>
<evidence type="ECO:0000256" key="8">
    <source>
        <dbReference type="ARBA" id="ARBA00022884"/>
    </source>
</evidence>
<organism evidence="13">
    <name type="scientific">Hyalella azteca</name>
    <name type="common">Amphipod</name>
    <dbReference type="NCBI Taxonomy" id="294128"/>
    <lineage>
        <taxon>Eukaryota</taxon>
        <taxon>Metazoa</taxon>
        <taxon>Ecdysozoa</taxon>
        <taxon>Arthropoda</taxon>
        <taxon>Crustacea</taxon>
        <taxon>Multicrustacea</taxon>
        <taxon>Malacostraca</taxon>
        <taxon>Eumalacostraca</taxon>
        <taxon>Peracarida</taxon>
        <taxon>Amphipoda</taxon>
        <taxon>Senticaudata</taxon>
        <taxon>Talitrida</taxon>
        <taxon>Talitroidea</taxon>
        <taxon>Hyalellidae</taxon>
        <taxon>Hyalella</taxon>
    </lineage>
</organism>
<evidence type="ECO:0000256" key="11">
    <source>
        <dbReference type="RuleBase" id="RU367085"/>
    </source>
</evidence>
<evidence type="ECO:0000256" key="9">
    <source>
        <dbReference type="ARBA" id="ARBA00023211"/>
    </source>
</evidence>
<evidence type="ECO:0000256" key="2">
    <source>
        <dbReference type="ARBA" id="ARBA00010168"/>
    </source>
</evidence>
<name>A0A6A0GY27_HYAAZ</name>
<evidence type="ECO:0000256" key="7">
    <source>
        <dbReference type="ARBA" id="ARBA00022801"/>
    </source>
</evidence>
<reference evidence="13" key="1">
    <citation type="submission" date="2014-08" db="EMBL/GenBank/DDBJ databases">
        <authorList>
            <person name="Murali S."/>
            <person name="Richards S."/>
            <person name="Bandaranaike D."/>
            <person name="Bellair M."/>
            <person name="Blankenburg K."/>
            <person name="Chao H."/>
            <person name="Dinh H."/>
            <person name="Doddapaneni H."/>
            <person name="Dugan-Rocha S."/>
            <person name="Elkadiri S."/>
            <person name="Gnanaolivu R."/>
            <person name="Hughes D."/>
            <person name="Lee S."/>
            <person name="Li M."/>
            <person name="Ming W."/>
            <person name="Munidasa M."/>
            <person name="Muniz J."/>
            <person name="Nguyen L."/>
            <person name="Osuji N."/>
            <person name="Pu L.-L."/>
            <person name="Puazo M."/>
            <person name="Skinner E."/>
            <person name="Qu C."/>
            <person name="Quiroz J."/>
            <person name="Raj R."/>
            <person name="Weissenberger G."/>
            <person name="Xin Y."/>
            <person name="Zou X."/>
            <person name="Han Y."/>
            <person name="Worley K."/>
            <person name="Muzny D."/>
            <person name="Gibbs R."/>
        </authorList>
    </citation>
    <scope>NUCLEOTIDE SEQUENCE</scope>
    <source>
        <strain evidence="13">HAZT.00-mixed</strain>
        <tissue evidence="13">Whole organism</tissue>
    </source>
</reference>
<comment type="similarity">
    <text evidence="2 11">Belongs to the ENDOU family.</text>
</comment>
<evidence type="ECO:0000256" key="6">
    <source>
        <dbReference type="ARBA" id="ARBA00022759"/>
    </source>
</evidence>
<dbReference type="GO" id="GO:0016787">
    <property type="term" value="F:hydrolase activity"/>
    <property type="evidence" value="ECO:0007669"/>
    <property type="project" value="UniProtKB-KW"/>
</dbReference>
<evidence type="ECO:0000256" key="5">
    <source>
        <dbReference type="ARBA" id="ARBA00022723"/>
    </source>
</evidence>